<feature type="transmembrane region" description="Helical" evidence="1">
    <location>
        <begin position="155"/>
        <end position="177"/>
    </location>
</feature>
<keyword evidence="4" id="KW-1185">Reference proteome</keyword>
<keyword evidence="1" id="KW-1133">Transmembrane helix</keyword>
<dbReference type="InterPro" id="IPR000326">
    <property type="entry name" value="PAP2/HPO"/>
</dbReference>
<feature type="transmembrane region" description="Helical" evidence="1">
    <location>
        <begin position="183"/>
        <end position="201"/>
    </location>
</feature>
<evidence type="ECO:0000313" key="4">
    <source>
        <dbReference type="Proteomes" id="UP001183246"/>
    </source>
</evidence>
<dbReference type="SUPFAM" id="SSF48317">
    <property type="entry name" value="Acid phosphatase/Vanadium-dependent haloperoxidase"/>
    <property type="match status" value="1"/>
</dbReference>
<organism evidence="3 4">
    <name type="scientific">Streptomyces litchfieldiae</name>
    <dbReference type="NCBI Taxonomy" id="3075543"/>
    <lineage>
        <taxon>Bacteria</taxon>
        <taxon>Bacillati</taxon>
        <taxon>Actinomycetota</taxon>
        <taxon>Actinomycetes</taxon>
        <taxon>Kitasatosporales</taxon>
        <taxon>Streptomycetaceae</taxon>
        <taxon>Streptomyces</taxon>
    </lineage>
</organism>
<dbReference type="EMBL" id="JAVREL010000012">
    <property type="protein sequence ID" value="MDT0344989.1"/>
    <property type="molecule type" value="Genomic_DNA"/>
</dbReference>
<sequence>MPPHRLLAASAAAVLLAALITVVTLRDGVPFGIDRALHDWTLENRTAGGIDVFRFITDTGNRVVPYLLAITAGVLTVPRAWLLGAVAGVGALATAQFLRYLLVNAVDRPRPPEEHWHAHVNNPAMPSGHATTSALAAIGLAAALLPYCHRVATRALAIAVPAAWAVAVGASRVYLGVHWPTDVLAGWLLATMLTCLALPPLGRALNRRQVRPAPRP</sequence>
<dbReference type="Proteomes" id="UP001183246">
    <property type="component" value="Unassembled WGS sequence"/>
</dbReference>
<evidence type="ECO:0000256" key="1">
    <source>
        <dbReference type="SAM" id="Phobius"/>
    </source>
</evidence>
<dbReference type="RefSeq" id="WP_311706121.1">
    <property type="nucleotide sequence ID" value="NZ_JAVREL010000012.1"/>
</dbReference>
<keyword evidence="1" id="KW-0812">Transmembrane</keyword>
<reference evidence="4" key="1">
    <citation type="submission" date="2023-07" db="EMBL/GenBank/DDBJ databases">
        <title>30 novel species of actinomycetes from the DSMZ collection.</title>
        <authorList>
            <person name="Nouioui I."/>
        </authorList>
    </citation>
    <scope>NUCLEOTIDE SEQUENCE [LARGE SCALE GENOMIC DNA]</scope>
    <source>
        <strain evidence="4">DSM 44938</strain>
    </source>
</reference>
<dbReference type="Gene3D" id="1.20.144.10">
    <property type="entry name" value="Phosphatidic acid phosphatase type 2/haloperoxidase"/>
    <property type="match status" value="1"/>
</dbReference>
<protein>
    <submittedName>
        <fullName evidence="3">Phosphatase PAP2 family protein</fullName>
    </submittedName>
</protein>
<proteinExistence type="predicted"/>
<dbReference type="PANTHER" id="PTHR14969">
    <property type="entry name" value="SPHINGOSINE-1-PHOSPHATE PHOSPHOHYDROLASE"/>
    <property type="match status" value="1"/>
</dbReference>
<feature type="domain" description="Phosphatidic acid phosphatase type 2/haloperoxidase" evidence="2">
    <location>
        <begin position="82"/>
        <end position="198"/>
    </location>
</feature>
<feature type="transmembrane region" description="Helical" evidence="1">
    <location>
        <begin position="80"/>
        <end position="102"/>
    </location>
</feature>
<feature type="transmembrane region" description="Helical" evidence="1">
    <location>
        <begin position="6"/>
        <end position="25"/>
    </location>
</feature>
<name>A0ABU2MTM7_9ACTN</name>
<dbReference type="PANTHER" id="PTHR14969:SF13">
    <property type="entry name" value="AT30094P"/>
    <property type="match status" value="1"/>
</dbReference>
<comment type="caution">
    <text evidence="3">The sequence shown here is derived from an EMBL/GenBank/DDBJ whole genome shotgun (WGS) entry which is preliminary data.</text>
</comment>
<accession>A0ABU2MTM7</accession>
<dbReference type="SMART" id="SM00014">
    <property type="entry name" value="acidPPc"/>
    <property type="match status" value="1"/>
</dbReference>
<dbReference type="InterPro" id="IPR036938">
    <property type="entry name" value="PAP2/HPO_sf"/>
</dbReference>
<keyword evidence="1" id="KW-0472">Membrane</keyword>
<dbReference type="Pfam" id="PF01569">
    <property type="entry name" value="PAP2"/>
    <property type="match status" value="1"/>
</dbReference>
<evidence type="ECO:0000313" key="3">
    <source>
        <dbReference type="EMBL" id="MDT0344989.1"/>
    </source>
</evidence>
<evidence type="ECO:0000259" key="2">
    <source>
        <dbReference type="SMART" id="SM00014"/>
    </source>
</evidence>
<gene>
    <name evidence="3" type="ORF">RM590_20595</name>
</gene>